<dbReference type="OrthoDB" id="2866647at2"/>
<evidence type="ECO:0000313" key="1">
    <source>
        <dbReference type="EMBL" id="TFE91030.1"/>
    </source>
</evidence>
<organism evidence="1 2">
    <name type="scientific">Paenibacillus athensensis</name>
    <dbReference type="NCBI Taxonomy" id="1967502"/>
    <lineage>
        <taxon>Bacteria</taxon>
        <taxon>Bacillati</taxon>
        <taxon>Bacillota</taxon>
        <taxon>Bacilli</taxon>
        <taxon>Bacillales</taxon>
        <taxon>Paenibacillaceae</taxon>
        <taxon>Paenibacillus</taxon>
    </lineage>
</organism>
<dbReference type="RefSeq" id="WP_134750034.1">
    <property type="nucleotide sequence ID" value="NZ_MYFO02000007.1"/>
</dbReference>
<protein>
    <recommendedName>
        <fullName evidence="3">Helix-turn-helix domain-containing protein</fullName>
    </recommendedName>
</protein>
<comment type="caution">
    <text evidence="1">The sequence shown here is derived from an EMBL/GenBank/DDBJ whole genome shotgun (WGS) entry which is preliminary data.</text>
</comment>
<dbReference type="Proteomes" id="UP000298246">
    <property type="component" value="Unassembled WGS sequence"/>
</dbReference>
<proteinExistence type="predicted"/>
<dbReference type="EMBL" id="MYFO01000003">
    <property type="protein sequence ID" value="TFE91030.1"/>
    <property type="molecule type" value="Genomic_DNA"/>
</dbReference>
<accession>A0A4Y8QAZ8</accession>
<evidence type="ECO:0000313" key="2">
    <source>
        <dbReference type="Proteomes" id="UP000298246"/>
    </source>
</evidence>
<keyword evidence="2" id="KW-1185">Reference proteome</keyword>
<sequence>MSLAIYRATKEQIQTAYENNNEPIIEKETHFIFDKLLTIFMAMSSDKVLSVKMNMSVLALIKPAYLFSAEHRTNLLNWLDRLAEMKLPLSDLDFGKLKIDFEHWYYELGGTEIQFEYHESYLLTPSEAADALGVSTVTIHKYAKQGMEMAGNGTHKKYPKYVIDIMKDPSYSFLMRMNYQTRKMRNQTPWERLKEVNDSITEFQLRYGKMHCKDQFGEHDDSMDDPTDYYRWKDLEEEQAALFSLIGGKSSP</sequence>
<dbReference type="AlphaFoldDB" id="A0A4Y8QAZ8"/>
<evidence type="ECO:0008006" key="3">
    <source>
        <dbReference type="Google" id="ProtNLM"/>
    </source>
</evidence>
<reference evidence="1 2" key="1">
    <citation type="submission" date="2017-03" db="EMBL/GenBank/DDBJ databases">
        <title>Isolation of Levoglucosan Utilizing Bacteria.</title>
        <authorList>
            <person name="Arya A.S."/>
        </authorList>
    </citation>
    <scope>NUCLEOTIDE SEQUENCE [LARGE SCALE GENOMIC DNA]</scope>
    <source>
        <strain evidence="1 2">MEC069</strain>
    </source>
</reference>
<gene>
    <name evidence="1" type="ORF">B5M42_03460</name>
</gene>
<name>A0A4Y8QAZ8_9BACL</name>